<protein>
    <submittedName>
        <fullName evidence="1">Uncharacterized protein YerC</fullName>
    </submittedName>
</protein>
<dbReference type="EMBL" id="JACIFP010000001">
    <property type="protein sequence ID" value="MBB4137259.1"/>
    <property type="molecule type" value="Genomic_DNA"/>
</dbReference>
<evidence type="ECO:0000313" key="1">
    <source>
        <dbReference type="EMBL" id="MBB4137259.1"/>
    </source>
</evidence>
<dbReference type="Proteomes" id="UP000551501">
    <property type="component" value="Unassembled WGS sequence"/>
</dbReference>
<keyword evidence="2" id="KW-1185">Reference proteome</keyword>
<sequence length="123" mass="13044">MPRLRTATPTNHTAGDDIARVLLRQARSRCNAAGLALKLARGAEPATALEKLAEVHQVHVDLDRLCVELAGAAILAGRTVESVAAATGISTATLTRRVPRSMTALRGQHLVRDQAAPHGWSAR</sequence>
<comment type="caution">
    <text evidence="1">The sequence shown here is derived from an EMBL/GenBank/DDBJ whole genome shotgun (WGS) entry which is preliminary data.</text>
</comment>
<gene>
    <name evidence="1" type="ORF">BKA16_003811</name>
</gene>
<organism evidence="1 2">
    <name type="scientific">Gordonia humi</name>
    <dbReference type="NCBI Taxonomy" id="686429"/>
    <lineage>
        <taxon>Bacteria</taxon>
        <taxon>Bacillati</taxon>
        <taxon>Actinomycetota</taxon>
        <taxon>Actinomycetes</taxon>
        <taxon>Mycobacteriales</taxon>
        <taxon>Gordoniaceae</taxon>
        <taxon>Gordonia</taxon>
    </lineage>
</organism>
<evidence type="ECO:0000313" key="2">
    <source>
        <dbReference type="Proteomes" id="UP000551501"/>
    </source>
</evidence>
<proteinExistence type="predicted"/>
<reference evidence="1 2" key="1">
    <citation type="submission" date="2020-08" db="EMBL/GenBank/DDBJ databases">
        <title>Sequencing the genomes of 1000 actinobacteria strains.</title>
        <authorList>
            <person name="Klenk H.-P."/>
        </authorList>
    </citation>
    <scope>NUCLEOTIDE SEQUENCE [LARGE SCALE GENOMIC DNA]</scope>
    <source>
        <strain evidence="1 2">DSM 45298</strain>
    </source>
</reference>
<name>A0A840F6S5_9ACTN</name>
<accession>A0A840F6S5</accession>
<dbReference type="AlphaFoldDB" id="A0A840F6S5"/>
<dbReference type="RefSeq" id="WP_183372137.1">
    <property type="nucleotide sequence ID" value="NZ_BAABHL010000126.1"/>
</dbReference>